<feature type="transmembrane region" description="Helical" evidence="17">
    <location>
        <begin position="241"/>
        <end position="261"/>
    </location>
</feature>
<dbReference type="InterPro" id="IPR036739">
    <property type="entry name" value="SLC41_membr_dom_sf"/>
</dbReference>
<evidence type="ECO:0000256" key="11">
    <source>
        <dbReference type="ARBA" id="ARBA00034269"/>
    </source>
</evidence>
<feature type="transmembrane region" description="Helical" evidence="17">
    <location>
        <begin position="466"/>
        <end position="483"/>
    </location>
</feature>
<evidence type="ECO:0000256" key="15">
    <source>
        <dbReference type="ARBA" id="ARBA00036293"/>
    </source>
</evidence>
<dbReference type="PANTHER" id="PTHR16228:SF25">
    <property type="entry name" value="SOLUTE CARRIER FAMILY 41 MEMBER 2"/>
    <property type="match status" value="1"/>
</dbReference>
<evidence type="ECO:0000256" key="12">
    <source>
        <dbReference type="ARBA" id="ARBA00036173"/>
    </source>
</evidence>
<comment type="catalytic activity">
    <reaction evidence="11">
        <text>Mg(2+)(in) = Mg(2+)(out)</text>
        <dbReference type="Rhea" id="RHEA:29827"/>
        <dbReference type="ChEBI" id="CHEBI:18420"/>
    </reaction>
</comment>
<keyword evidence="5 17" id="KW-0812">Transmembrane</keyword>
<comment type="subcellular location">
    <subcellularLocation>
        <location evidence="1">Cell membrane</location>
        <topology evidence="1">Multi-pass membrane protein</topology>
    </subcellularLocation>
    <subcellularLocation>
        <location evidence="17">Membrane</location>
        <topology evidence="17">Multi-pass membrane protein</topology>
    </subcellularLocation>
</comment>
<dbReference type="STRING" id="94237.ENSMMOP00000003459"/>
<dbReference type="SUPFAM" id="SSF161093">
    <property type="entry name" value="MgtE membrane domain-like"/>
    <property type="match status" value="2"/>
</dbReference>
<dbReference type="AlphaFoldDB" id="A0A3Q3W4P9"/>
<dbReference type="GO" id="GO:0030001">
    <property type="term" value="P:metal ion transport"/>
    <property type="evidence" value="ECO:0007669"/>
    <property type="project" value="UniProtKB-UniRule"/>
</dbReference>
<dbReference type="GO" id="GO:0022890">
    <property type="term" value="F:inorganic cation transmembrane transporter activity"/>
    <property type="evidence" value="ECO:0007669"/>
    <property type="project" value="UniProtKB-UniRule"/>
</dbReference>
<evidence type="ECO:0000313" key="21">
    <source>
        <dbReference type="Proteomes" id="UP000261620"/>
    </source>
</evidence>
<dbReference type="InterPro" id="IPR045349">
    <property type="entry name" value="SLC41A1-3"/>
</dbReference>
<keyword evidence="7 17" id="KW-0460">Magnesium</keyword>
<dbReference type="InterPro" id="IPR006667">
    <property type="entry name" value="SLC41_membr_dom"/>
</dbReference>
<sequence length="568" mass="61142">MSIPNLGGDIEYLGPSLTVRMSGAGGGWSALSLKPVFSSRIASLFQTMVPTGYSKLQEERLAMVDLGARPEAAQLQNGYRQETTHVEGRRLLDRASRSSVTLSDCGEGGYSETEPMLAERRFSGDEADAEEEENEEEGLRSDVQNMPKESPLAMALQILVPFLLAGFGTVSAGMVLDIVQHWGAFQYITEIFILVPALLGLKGNLEMTLASRLSTAVNVGKMDSPIEKWNLIIGNLALKQVQATVVGFLAAVAAVVLGWIPEGKFQMSHAVLLCSSSVATAFIASLLQGIIMVGVIVGSKKTGINPDNVATPIAASFGDLITLAILAWISQGLYKCLDSYPYVSSLVCAFFMCLTPLWIVISSKHPASRTLLYSGWEPVITAMVISSIGGLILDKTVSDPKMAGIVVYTPVINGIGGNLVAIQSSRISTYLHFHCAPGEVPDEAKGCYYPCRTFCGTGANHRSAQVLFLLVIPGHLIFLYTIHLMKSGHTTLTPIFMSVYLATAMLQVLLLLCIADWMVHSMWQSGKDPDSFSIPYLTALGDLLGTALLALSFRFLWAIGDQDSDVGD</sequence>
<organism evidence="20 21">
    <name type="scientific">Mola mola</name>
    <name type="common">Ocean sunfish</name>
    <name type="synonym">Tetraodon mola</name>
    <dbReference type="NCBI Taxonomy" id="94237"/>
    <lineage>
        <taxon>Eukaryota</taxon>
        <taxon>Metazoa</taxon>
        <taxon>Chordata</taxon>
        <taxon>Craniata</taxon>
        <taxon>Vertebrata</taxon>
        <taxon>Euteleostomi</taxon>
        <taxon>Actinopterygii</taxon>
        <taxon>Neopterygii</taxon>
        <taxon>Teleostei</taxon>
        <taxon>Neoteleostei</taxon>
        <taxon>Acanthomorphata</taxon>
        <taxon>Eupercaria</taxon>
        <taxon>Tetraodontiformes</taxon>
        <taxon>Molidae</taxon>
        <taxon>Mola</taxon>
    </lineage>
</organism>
<evidence type="ECO:0000259" key="19">
    <source>
        <dbReference type="Pfam" id="PF01769"/>
    </source>
</evidence>
<accession>A0A3Q3W4P9</accession>
<name>A0A3Q3W4P9_MOLML</name>
<evidence type="ECO:0000256" key="9">
    <source>
        <dbReference type="ARBA" id="ARBA00023065"/>
    </source>
</evidence>
<evidence type="ECO:0000256" key="8">
    <source>
        <dbReference type="ARBA" id="ARBA00022989"/>
    </source>
</evidence>
<evidence type="ECO:0000256" key="5">
    <source>
        <dbReference type="ARBA" id="ARBA00022692"/>
    </source>
</evidence>
<reference evidence="20" key="1">
    <citation type="submission" date="2025-08" db="UniProtKB">
        <authorList>
            <consortium name="Ensembl"/>
        </authorList>
    </citation>
    <scope>IDENTIFICATION</scope>
</reference>
<dbReference type="Proteomes" id="UP000261620">
    <property type="component" value="Unplaced"/>
</dbReference>
<feature type="transmembrane region" description="Helical" evidence="17">
    <location>
        <begin position="154"/>
        <end position="176"/>
    </location>
</feature>
<protein>
    <recommendedName>
        <fullName evidence="17">Solute carrier family 41 member</fullName>
    </recommendedName>
</protein>
<reference evidence="20" key="2">
    <citation type="submission" date="2025-09" db="UniProtKB">
        <authorList>
            <consortium name="Ensembl"/>
        </authorList>
    </citation>
    <scope>IDENTIFICATION</scope>
</reference>
<feature type="region of interest" description="Disordered" evidence="18">
    <location>
        <begin position="95"/>
        <end position="118"/>
    </location>
</feature>
<comment type="catalytic activity">
    <reaction evidence="13">
        <text>Fe(2+)(in) = Fe(2+)(out)</text>
        <dbReference type="Rhea" id="RHEA:28486"/>
        <dbReference type="ChEBI" id="CHEBI:29033"/>
    </reaction>
</comment>
<proteinExistence type="inferred from homology"/>
<keyword evidence="4" id="KW-1003">Cell membrane</keyword>
<keyword evidence="9 17" id="KW-0406">Ion transport</keyword>
<feature type="transmembrane region" description="Helical" evidence="17">
    <location>
        <begin position="405"/>
        <end position="422"/>
    </location>
</feature>
<keyword evidence="6" id="KW-0677">Repeat</keyword>
<feature type="domain" description="SLC41A/MgtE integral membrane" evidence="19">
    <location>
        <begin position="195"/>
        <end position="328"/>
    </location>
</feature>
<comment type="catalytic activity">
    <reaction evidence="14">
        <text>Co(2+)(in) = Co(2+)(out)</text>
        <dbReference type="Rhea" id="RHEA:28578"/>
        <dbReference type="ChEBI" id="CHEBI:48828"/>
    </reaction>
</comment>
<dbReference type="PANTHER" id="PTHR16228">
    <property type="entry name" value="DIVALENT CATION TRANSPORTER SOLUTE CARRIER FAMILY 41"/>
    <property type="match status" value="1"/>
</dbReference>
<evidence type="ECO:0000256" key="18">
    <source>
        <dbReference type="SAM" id="MobiDB-lite"/>
    </source>
</evidence>
<keyword evidence="21" id="KW-1185">Reference proteome</keyword>
<keyword evidence="10 17" id="KW-0472">Membrane</keyword>
<keyword evidence="3 17" id="KW-0813">Transport</keyword>
<dbReference type="FunFam" id="1.10.357.20:FF:000002">
    <property type="entry name" value="Solute carrier family 41, member 2"/>
    <property type="match status" value="1"/>
</dbReference>
<feature type="transmembrane region" description="Helical" evidence="17">
    <location>
        <begin position="342"/>
        <end position="361"/>
    </location>
</feature>
<comment type="function">
    <text evidence="17">Acts as a magnesium transporter.</text>
</comment>
<evidence type="ECO:0000313" key="20">
    <source>
        <dbReference type="Ensembl" id="ENSMMOP00000003459.1"/>
    </source>
</evidence>
<dbReference type="GO" id="GO:0005886">
    <property type="term" value="C:plasma membrane"/>
    <property type="evidence" value="ECO:0007669"/>
    <property type="project" value="UniProtKB-SubCell"/>
</dbReference>
<comment type="catalytic activity">
    <reaction evidence="15">
        <text>Ni(2+)(in) = Ni(2+)(out)</text>
        <dbReference type="Rhea" id="RHEA:29831"/>
        <dbReference type="ChEBI" id="CHEBI:49786"/>
    </reaction>
</comment>
<comment type="similarity">
    <text evidence="2 17">Belongs to the SLC41A transporter family.</text>
</comment>
<feature type="transmembrane region" description="Helical" evidence="17">
    <location>
        <begin position="267"/>
        <end position="297"/>
    </location>
</feature>
<evidence type="ECO:0000256" key="4">
    <source>
        <dbReference type="ARBA" id="ARBA00022475"/>
    </source>
</evidence>
<evidence type="ECO:0000256" key="14">
    <source>
        <dbReference type="ARBA" id="ARBA00036245"/>
    </source>
</evidence>
<comment type="catalytic activity">
    <reaction evidence="12">
        <text>Mn(2+)(in) = Mn(2+)(out)</text>
        <dbReference type="Rhea" id="RHEA:28699"/>
        <dbReference type="ChEBI" id="CHEBI:29035"/>
    </reaction>
</comment>
<dbReference type="OMA" id="NDKAYHG"/>
<feature type="transmembrane region" description="Helical" evidence="17">
    <location>
        <begin position="182"/>
        <end position="201"/>
    </location>
</feature>
<feature type="transmembrane region" description="Helical" evidence="17">
    <location>
        <begin position="536"/>
        <end position="559"/>
    </location>
</feature>
<feature type="domain" description="SLC41A/MgtE integral membrane" evidence="19">
    <location>
        <begin position="409"/>
        <end position="551"/>
    </location>
</feature>
<evidence type="ECO:0000256" key="13">
    <source>
        <dbReference type="ARBA" id="ARBA00036243"/>
    </source>
</evidence>
<evidence type="ECO:0000256" key="10">
    <source>
        <dbReference type="ARBA" id="ARBA00023136"/>
    </source>
</evidence>
<dbReference type="Ensembl" id="ENSMMOT00000003512.1">
    <property type="protein sequence ID" value="ENSMMOP00000003459.1"/>
    <property type="gene ID" value="ENSMMOG00000002771.1"/>
</dbReference>
<evidence type="ECO:0000256" key="7">
    <source>
        <dbReference type="ARBA" id="ARBA00022842"/>
    </source>
</evidence>
<dbReference type="Pfam" id="PF01769">
    <property type="entry name" value="MgtE"/>
    <property type="match status" value="2"/>
</dbReference>
<feature type="transmembrane region" description="Helical" evidence="17">
    <location>
        <begin position="495"/>
        <end position="515"/>
    </location>
</feature>
<evidence type="ECO:0000256" key="16">
    <source>
        <dbReference type="ARBA" id="ARBA00046252"/>
    </source>
</evidence>
<evidence type="ECO:0000256" key="17">
    <source>
        <dbReference type="RuleBase" id="RU369007"/>
    </source>
</evidence>
<evidence type="ECO:0000256" key="3">
    <source>
        <dbReference type="ARBA" id="ARBA00022448"/>
    </source>
</evidence>
<comment type="function">
    <text evidence="16">Acts as a plasma-membrane magnesium transporter. Can also mediate the transport of other divalent metal cations in an order of Ba(2+) &gt; Ni(2+) &gt; Co(2+) &gt; Fe(2+) &gt; Mn(2+).</text>
</comment>
<feature type="transmembrane region" description="Helical" evidence="17">
    <location>
        <begin position="373"/>
        <end position="393"/>
    </location>
</feature>
<evidence type="ECO:0000256" key="1">
    <source>
        <dbReference type="ARBA" id="ARBA00004651"/>
    </source>
</evidence>
<evidence type="ECO:0000256" key="2">
    <source>
        <dbReference type="ARBA" id="ARBA00009749"/>
    </source>
</evidence>
<feature type="transmembrane region" description="Helical" evidence="17">
    <location>
        <begin position="309"/>
        <end position="330"/>
    </location>
</feature>
<dbReference type="GO" id="GO:0008324">
    <property type="term" value="F:monoatomic cation transmembrane transporter activity"/>
    <property type="evidence" value="ECO:0007669"/>
    <property type="project" value="UniProtKB-UniRule"/>
</dbReference>
<dbReference type="FunFam" id="1.10.357.20:FF:000001">
    <property type="entry name" value="Solute carrier family 41 member 2"/>
    <property type="match status" value="1"/>
</dbReference>
<keyword evidence="8 17" id="KW-1133">Transmembrane helix</keyword>
<evidence type="ECO:0000256" key="6">
    <source>
        <dbReference type="ARBA" id="ARBA00022737"/>
    </source>
</evidence>
<dbReference type="Gene3D" id="1.10.357.20">
    <property type="entry name" value="SLC41 divalent cation transporters, integral membrane domain"/>
    <property type="match status" value="2"/>
</dbReference>